<protein>
    <submittedName>
        <fullName evidence="1">Uncharacterized protein</fullName>
    </submittedName>
</protein>
<accession>A0A6H5I8Y2</accession>
<organism evidence="1 2">
    <name type="scientific">Trichogramma brassicae</name>
    <dbReference type="NCBI Taxonomy" id="86971"/>
    <lineage>
        <taxon>Eukaryota</taxon>
        <taxon>Metazoa</taxon>
        <taxon>Ecdysozoa</taxon>
        <taxon>Arthropoda</taxon>
        <taxon>Hexapoda</taxon>
        <taxon>Insecta</taxon>
        <taxon>Pterygota</taxon>
        <taxon>Neoptera</taxon>
        <taxon>Endopterygota</taxon>
        <taxon>Hymenoptera</taxon>
        <taxon>Apocrita</taxon>
        <taxon>Proctotrupomorpha</taxon>
        <taxon>Chalcidoidea</taxon>
        <taxon>Trichogrammatidae</taxon>
        <taxon>Trichogramma</taxon>
    </lineage>
</organism>
<evidence type="ECO:0000313" key="1">
    <source>
        <dbReference type="EMBL" id="CAB0033070.1"/>
    </source>
</evidence>
<dbReference type="Proteomes" id="UP000479190">
    <property type="component" value="Unassembled WGS sequence"/>
</dbReference>
<evidence type="ECO:0000313" key="2">
    <source>
        <dbReference type="Proteomes" id="UP000479190"/>
    </source>
</evidence>
<name>A0A6H5I8Y2_9HYME</name>
<dbReference type="EMBL" id="CADCXV010000698">
    <property type="protein sequence ID" value="CAB0033070.1"/>
    <property type="molecule type" value="Genomic_DNA"/>
</dbReference>
<proteinExistence type="predicted"/>
<dbReference type="AlphaFoldDB" id="A0A6H5I8Y2"/>
<sequence length="103" mass="12177">MTIRRTQVEIVISIHWTLAKPNTWKHSRFINHRQTLLNHPNVLPNVYTCLYRTNCSSAARRKTCCAKTMKQKTDRVFANVMFAKKKLRAKTLLYKCNEKLNQI</sequence>
<keyword evidence="2" id="KW-1185">Reference proteome</keyword>
<gene>
    <name evidence="1" type="ORF">TBRA_LOCUS4990</name>
</gene>
<reference evidence="1 2" key="1">
    <citation type="submission" date="2020-02" db="EMBL/GenBank/DDBJ databases">
        <authorList>
            <person name="Ferguson B K."/>
        </authorList>
    </citation>
    <scope>NUCLEOTIDE SEQUENCE [LARGE SCALE GENOMIC DNA]</scope>
</reference>